<organism evidence="2 3">
    <name type="scientific">Phytohabitans maris</name>
    <dbReference type="NCBI Taxonomy" id="3071409"/>
    <lineage>
        <taxon>Bacteria</taxon>
        <taxon>Bacillati</taxon>
        <taxon>Actinomycetota</taxon>
        <taxon>Actinomycetes</taxon>
        <taxon>Micromonosporales</taxon>
        <taxon>Micromonosporaceae</taxon>
    </lineage>
</organism>
<dbReference type="EMBL" id="JAVHUY010000052">
    <property type="protein sequence ID" value="MDQ7910188.1"/>
    <property type="molecule type" value="Genomic_DNA"/>
</dbReference>
<keyword evidence="3" id="KW-1185">Reference proteome</keyword>
<proteinExistence type="predicted"/>
<evidence type="ECO:0000313" key="2">
    <source>
        <dbReference type="EMBL" id="MDQ7910188.1"/>
    </source>
</evidence>
<evidence type="ECO:0000259" key="1">
    <source>
        <dbReference type="Pfam" id="PF21234"/>
    </source>
</evidence>
<feature type="domain" description="Protein-tyrosine-phosphatase-like N-terminal" evidence="1">
    <location>
        <begin position="14"/>
        <end position="61"/>
    </location>
</feature>
<gene>
    <name evidence="2" type="ORF">RB614_37405</name>
</gene>
<evidence type="ECO:0000313" key="3">
    <source>
        <dbReference type="Proteomes" id="UP001230908"/>
    </source>
</evidence>
<accession>A0ABU0ZT15</accession>
<dbReference type="Pfam" id="PF21234">
    <property type="entry name" value="Phosphatase-like_N"/>
    <property type="match status" value="1"/>
</dbReference>
<dbReference type="RefSeq" id="WP_308717441.1">
    <property type="nucleotide sequence ID" value="NZ_JAVHUY010000052.1"/>
</dbReference>
<dbReference type="Gene3D" id="1.10.8.1060">
    <property type="entry name" value="Corynebacterium glutamicum thioredoxin-dependent arsenate reductase, N-terminal domain"/>
    <property type="match status" value="1"/>
</dbReference>
<reference evidence="2 3" key="1">
    <citation type="submission" date="2023-08" db="EMBL/GenBank/DDBJ databases">
        <title>Phytohabitans sansha sp. nov., isolated from marine sediment.</title>
        <authorList>
            <person name="Zhao Y."/>
            <person name="Yi K."/>
        </authorList>
    </citation>
    <scope>NUCLEOTIDE SEQUENCE [LARGE SCALE GENOMIC DNA]</scope>
    <source>
        <strain evidence="2 3">ZYX-F-186</strain>
    </source>
</reference>
<dbReference type="NCBIfam" id="NF046112">
    <property type="entry name" value="MSMEG_6209_Nter"/>
    <property type="match status" value="1"/>
</dbReference>
<comment type="caution">
    <text evidence="2">The sequence shown here is derived from an EMBL/GenBank/DDBJ whole genome shotgun (WGS) entry which is preliminary data.</text>
</comment>
<sequence length="77" mass="8468">MPQALLDDREREHLLSRLAARYAGVYSPERVREAVAEVYARFDGAKVHTYVPLLAERAVRELLETSGGTGPDLVTGG</sequence>
<dbReference type="Proteomes" id="UP001230908">
    <property type="component" value="Unassembled WGS sequence"/>
</dbReference>
<protein>
    <recommendedName>
        <fullName evidence="1">Protein-tyrosine-phosphatase-like N-terminal domain-containing protein</fullName>
    </recommendedName>
</protein>
<dbReference type="InterPro" id="IPR048716">
    <property type="entry name" value="Phosphatase-like_N"/>
</dbReference>
<name>A0ABU0ZT15_9ACTN</name>